<proteinExistence type="predicted"/>
<reference evidence="1" key="1">
    <citation type="submission" date="2022-07" db="EMBL/GenBank/DDBJ databases">
        <title>Phylogenomic reconstructions and comparative analyses of Kickxellomycotina fungi.</title>
        <authorList>
            <person name="Reynolds N.K."/>
            <person name="Stajich J.E."/>
            <person name="Barry K."/>
            <person name="Grigoriev I.V."/>
            <person name="Crous P."/>
            <person name="Smith M.E."/>
        </authorList>
    </citation>
    <scope>NUCLEOTIDE SEQUENCE</scope>
    <source>
        <strain evidence="1">BCRC 34780</strain>
    </source>
</reference>
<protein>
    <submittedName>
        <fullName evidence="1">Uncharacterized protein</fullName>
    </submittedName>
</protein>
<dbReference type="EMBL" id="JANBUN010001496">
    <property type="protein sequence ID" value="KAJ2797868.1"/>
    <property type="molecule type" value="Genomic_DNA"/>
</dbReference>
<comment type="caution">
    <text evidence="1">The sequence shown here is derived from an EMBL/GenBank/DDBJ whole genome shotgun (WGS) entry which is preliminary data.</text>
</comment>
<sequence>MSTIASNKFMFADDQRETLRLYSYACSICGQIFETVAAAGDHVKENHFFPPLDM</sequence>
<dbReference type="Proteomes" id="UP001140087">
    <property type="component" value="Unassembled WGS sequence"/>
</dbReference>
<evidence type="ECO:0000313" key="1">
    <source>
        <dbReference type="EMBL" id="KAJ2797868.1"/>
    </source>
</evidence>
<gene>
    <name evidence="1" type="ORF">H4R21_004151</name>
</gene>
<keyword evidence="2" id="KW-1185">Reference proteome</keyword>
<evidence type="ECO:0000313" key="2">
    <source>
        <dbReference type="Proteomes" id="UP001140087"/>
    </source>
</evidence>
<organism evidence="1 2">
    <name type="scientific">Coemansia helicoidea</name>
    <dbReference type="NCBI Taxonomy" id="1286919"/>
    <lineage>
        <taxon>Eukaryota</taxon>
        <taxon>Fungi</taxon>
        <taxon>Fungi incertae sedis</taxon>
        <taxon>Zoopagomycota</taxon>
        <taxon>Kickxellomycotina</taxon>
        <taxon>Kickxellomycetes</taxon>
        <taxon>Kickxellales</taxon>
        <taxon>Kickxellaceae</taxon>
        <taxon>Coemansia</taxon>
    </lineage>
</organism>
<name>A0ACC1L069_9FUNG</name>
<accession>A0ACC1L069</accession>